<dbReference type="InterPro" id="IPR036514">
    <property type="entry name" value="SGNH_hydro_sf"/>
</dbReference>
<protein>
    <submittedName>
        <fullName evidence="4">SGNH/GDSL hydrolase family protein</fullName>
    </submittedName>
</protein>
<evidence type="ECO:0000313" key="4">
    <source>
        <dbReference type="EMBL" id="MFD1441637.1"/>
    </source>
</evidence>
<dbReference type="EMBL" id="JBHTOK010000072">
    <property type="protein sequence ID" value="MFD1441637.1"/>
    <property type="molecule type" value="Genomic_DNA"/>
</dbReference>
<keyword evidence="4" id="KW-0378">Hydrolase</keyword>
<feature type="transmembrane region" description="Helical" evidence="2">
    <location>
        <begin position="6"/>
        <end position="24"/>
    </location>
</feature>
<keyword evidence="2" id="KW-1133">Transmembrane helix</keyword>
<evidence type="ECO:0000313" key="5">
    <source>
        <dbReference type="Proteomes" id="UP001597212"/>
    </source>
</evidence>
<feature type="compositionally biased region" description="Polar residues" evidence="1">
    <location>
        <begin position="33"/>
        <end position="46"/>
    </location>
</feature>
<dbReference type="CDD" id="cd00229">
    <property type="entry name" value="SGNH_hydrolase"/>
    <property type="match status" value="1"/>
</dbReference>
<organism evidence="4 5">
    <name type="scientific">Lacticaseibacillus hegangensis</name>
    <dbReference type="NCBI Taxonomy" id="2486010"/>
    <lineage>
        <taxon>Bacteria</taxon>
        <taxon>Bacillati</taxon>
        <taxon>Bacillota</taxon>
        <taxon>Bacilli</taxon>
        <taxon>Lactobacillales</taxon>
        <taxon>Lactobacillaceae</taxon>
        <taxon>Lacticaseibacillus</taxon>
    </lineage>
</organism>
<gene>
    <name evidence="4" type="ORF">ACFQ5K_09655</name>
</gene>
<feature type="region of interest" description="Disordered" evidence="1">
    <location>
        <begin position="33"/>
        <end position="66"/>
    </location>
</feature>
<evidence type="ECO:0000259" key="3">
    <source>
        <dbReference type="Pfam" id="PF13472"/>
    </source>
</evidence>
<feature type="domain" description="SGNH hydrolase-type esterase" evidence="3">
    <location>
        <begin position="78"/>
        <end position="225"/>
    </location>
</feature>
<name>A0ABW4CW52_9LACO</name>
<evidence type="ECO:0000256" key="1">
    <source>
        <dbReference type="SAM" id="MobiDB-lite"/>
    </source>
</evidence>
<dbReference type="RefSeq" id="WP_125756403.1">
    <property type="nucleotide sequence ID" value="NZ_JBHTOK010000072.1"/>
</dbReference>
<keyword evidence="2" id="KW-0472">Membrane</keyword>
<dbReference type="GO" id="GO:0016787">
    <property type="term" value="F:hydrolase activity"/>
    <property type="evidence" value="ECO:0007669"/>
    <property type="project" value="UniProtKB-KW"/>
</dbReference>
<dbReference type="InterPro" id="IPR013830">
    <property type="entry name" value="SGNH_hydro"/>
</dbReference>
<dbReference type="Pfam" id="PF13472">
    <property type="entry name" value="Lipase_GDSL_2"/>
    <property type="match status" value="1"/>
</dbReference>
<evidence type="ECO:0000256" key="2">
    <source>
        <dbReference type="SAM" id="Phobius"/>
    </source>
</evidence>
<reference evidence="5" key="1">
    <citation type="journal article" date="2019" name="Int. J. Syst. Evol. Microbiol.">
        <title>The Global Catalogue of Microorganisms (GCM) 10K type strain sequencing project: providing services to taxonomists for standard genome sequencing and annotation.</title>
        <authorList>
            <consortium name="The Broad Institute Genomics Platform"/>
            <consortium name="The Broad Institute Genome Sequencing Center for Infectious Disease"/>
            <person name="Wu L."/>
            <person name="Ma J."/>
        </authorList>
    </citation>
    <scope>NUCLEOTIDE SEQUENCE [LARGE SCALE GENOMIC DNA]</scope>
    <source>
        <strain evidence="5">CCM 8912</strain>
    </source>
</reference>
<dbReference type="Proteomes" id="UP001597212">
    <property type="component" value="Unassembled WGS sequence"/>
</dbReference>
<dbReference type="Gene3D" id="3.40.50.1110">
    <property type="entry name" value="SGNH hydrolase"/>
    <property type="match status" value="1"/>
</dbReference>
<keyword evidence="2" id="KW-0812">Transmembrane</keyword>
<comment type="caution">
    <text evidence="4">The sequence shown here is derived from an EMBL/GenBank/DDBJ whole genome shotgun (WGS) entry which is preliminary data.</text>
</comment>
<proteinExistence type="predicted"/>
<accession>A0ABW4CW52</accession>
<sequence>MRKTIGGFMIVVITMIMIAGLAMIGQQRERTELQAQSASFTRTGKSGASDPKPKTSKHASASSAKAKTQPKKLLAYAAMGDDIAAGHYTTTEKAAYPYLVAARLQKSMGFKVTLTDSWRAGATIGTGGLPNLDQVAESKPDIVSLQYGNNEQSAPGGTARLYQSNLTKAVTQLKVKLPQAKIILLTPWRQQAAYQRAVLAVGQAAGATVIDISSIKAATDTSAAANTKSWAGTPSGDWPNDRGNVDIANAVTQAISQLLK</sequence>
<dbReference type="SUPFAM" id="SSF52266">
    <property type="entry name" value="SGNH hydrolase"/>
    <property type="match status" value="1"/>
</dbReference>
<keyword evidence="5" id="KW-1185">Reference proteome</keyword>